<feature type="compositionally biased region" description="Pro residues" evidence="5">
    <location>
        <begin position="1"/>
        <end position="11"/>
    </location>
</feature>
<feature type="region of interest" description="Disordered" evidence="5">
    <location>
        <begin position="361"/>
        <end position="396"/>
    </location>
</feature>
<evidence type="ECO:0000313" key="9">
    <source>
        <dbReference type="Proteomes" id="UP001623290"/>
    </source>
</evidence>
<accession>A0ABZ1E5R0</accession>
<dbReference type="InterPro" id="IPR008266">
    <property type="entry name" value="Tyr_kinase_AS"/>
</dbReference>
<feature type="compositionally biased region" description="Low complexity" evidence="5">
    <location>
        <begin position="364"/>
        <end position="373"/>
    </location>
</feature>
<keyword evidence="9" id="KW-1185">Reference proteome</keyword>
<keyword evidence="6" id="KW-0812">Transmembrane</keyword>
<dbReference type="CDD" id="cd14014">
    <property type="entry name" value="STKc_PknB_like"/>
    <property type="match status" value="1"/>
</dbReference>
<feature type="transmembrane region" description="Helical" evidence="6">
    <location>
        <begin position="404"/>
        <end position="421"/>
    </location>
</feature>
<dbReference type="PANTHER" id="PTHR43289:SF34">
    <property type="entry name" value="SERINE_THREONINE-PROTEIN KINASE YBDM-RELATED"/>
    <property type="match status" value="1"/>
</dbReference>
<dbReference type="Pfam" id="PF00069">
    <property type="entry name" value="Pkinase"/>
    <property type="match status" value="1"/>
</dbReference>
<organism evidence="8 9">
    <name type="scientific">Thioclava litoralis</name>
    <dbReference type="NCBI Taxonomy" id="3076557"/>
    <lineage>
        <taxon>Bacteria</taxon>
        <taxon>Pseudomonadati</taxon>
        <taxon>Pseudomonadota</taxon>
        <taxon>Alphaproteobacteria</taxon>
        <taxon>Rhodobacterales</taxon>
        <taxon>Paracoccaceae</taxon>
        <taxon>Thioclava</taxon>
    </lineage>
</organism>
<dbReference type="InterPro" id="IPR000719">
    <property type="entry name" value="Prot_kinase_dom"/>
</dbReference>
<gene>
    <name evidence="8" type="ORF">RPE78_14390</name>
</gene>
<keyword evidence="2" id="KW-0547">Nucleotide-binding</keyword>
<dbReference type="RefSeq" id="WP_330647211.1">
    <property type="nucleotide sequence ID" value="NZ_CP135444.1"/>
</dbReference>
<evidence type="ECO:0000256" key="6">
    <source>
        <dbReference type="SAM" id="Phobius"/>
    </source>
</evidence>
<dbReference type="PROSITE" id="PS50011">
    <property type="entry name" value="PROTEIN_KINASE_DOM"/>
    <property type="match status" value="1"/>
</dbReference>
<evidence type="ECO:0000256" key="3">
    <source>
        <dbReference type="ARBA" id="ARBA00022777"/>
    </source>
</evidence>
<dbReference type="Gene3D" id="3.30.200.20">
    <property type="entry name" value="Phosphorylase Kinase, domain 1"/>
    <property type="match status" value="1"/>
</dbReference>
<dbReference type="EC" id="2.7.11.1" evidence="8"/>
<dbReference type="Proteomes" id="UP001623290">
    <property type="component" value="Plasmid unnamed1"/>
</dbReference>
<evidence type="ECO:0000256" key="2">
    <source>
        <dbReference type="ARBA" id="ARBA00022741"/>
    </source>
</evidence>
<proteinExistence type="predicted"/>
<keyword evidence="3 8" id="KW-0418">Kinase</keyword>
<dbReference type="GO" id="GO:0004674">
    <property type="term" value="F:protein serine/threonine kinase activity"/>
    <property type="evidence" value="ECO:0007669"/>
    <property type="project" value="UniProtKB-EC"/>
</dbReference>
<keyword evidence="6" id="KW-0472">Membrane</keyword>
<dbReference type="EMBL" id="CP135444">
    <property type="protein sequence ID" value="WRY35439.1"/>
    <property type="molecule type" value="Genomic_DNA"/>
</dbReference>
<protein>
    <submittedName>
        <fullName evidence="8">Serine/threonine-protein kinase</fullName>
        <ecNumber evidence="8">2.7.11.1</ecNumber>
    </submittedName>
</protein>
<name>A0ABZ1E5R0_9RHOB</name>
<feature type="domain" description="Protein kinase" evidence="7">
    <location>
        <begin position="94"/>
        <end position="353"/>
    </location>
</feature>
<feature type="region of interest" description="Disordered" evidence="5">
    <location>
        <begin position="1"/>
        <end position="49"/>
    </location>
</feature>
<reference evidence="8 9" key="1">
    <citation type="submission" date="2023-09" db="EMBL/GenBank/DDBJ databases">
        <title>Thioclava shenzhenensis sp. nov., a multidrug resistant bacteria-antagonizing species isolated from coastal seawater.</title>
        <authorList>
            <person name="Long M."/>
        </authorList>
    </citation>
    <scope>NUCLEOTIDE SEQUENCE [LARGE SCALE GENOMIC DNA]</scope>
    <source>
        <strain evidence="8 9">FTW29</strain>
        <plasmid evidence="8 9">unnamed1</plasmid>
    </source>
</reference>
<keyword evidence="4" id="KW-0067">ATP-binding</keyword>
<evidence type="ECO:0000259" key="7">
    <source>
        <dbReference type="PROSITE" id="PS50011"/>
    </source>
</evidence>
<dbReference type="InterPro" id="IPR011009">
    <property type="entry name" value="Kinase-like_dom_sf"/>
</dbReference>
<evidence type="ECO:0000313" key="8">
    <source>
        <dbReference type="EMBL" id="WRY35439.1"/>
    </source>
</evidence>
<sequence length="665" mass="69897">MTRPPHMPTDPPQGDEEATRLAGLPSAAQASVPQPPVVQAPVPQGDDERTQFAFAPATEEATRFDTGAAAGAPSAKPSAGQADLKIGTLINNNYRVTAELKAGGMGSVYRGVEIGTGDPVAIKLVLSVLAEHEQTAMLFRREARTLRQLTHPAIVRYYNYVQDPQLDRYFLVMEYIDGIALSDYVVSRGTLGSEAALTLMERLAGGLGSAHALGVIHRDLSPDNVMLPGGDIAQARLIDFGIARSAIQSDRQLDNQFAGKLKYVAPEQLGLYGGDAGPRADIYGLALLVIAALQGKPLQMGATIEEAIERRAEVPDISAVPLRLQPLLRQMLAPDPADRPASMEALLAKIEALRAPAQPRPVAGLSLPPGLQGPLPPEAPVPERSGMDKASAPKRKRDPLPRRLVLLMGVVFAAVLGFAGWQSGWLRPQGQMEASGTGAVAEAANGLAPREAGTRDAFLASYPSAPACFYAHRLTAGPRTGVLSVLSTADAGTTLPAPDLVSDYAKTFGAAPGRFDARITDAQCPVLDFAREMQARPGPDLALTVANDDIASGETLRATLEADPQAQTWVGLVTPEGQIYNLGGRLTGKDLAFALSTGAAGQAQTQLVLSIASTQALVGLATLQDGAEAAKIMPGLLAEIRQTGQQVSVRVTPIHLHPAPDEAAE</sequence>
<evidence type="ECO:0000256" key="5">
    <source>
        <dbReference type="SAM" id="MobiDB-lite"/>
    </source>
</evidence>
<dbReference type="PROSITE" id="PS00109">
    <property type="entry name" value="PROTEIN_KINASE_TYR"/>
    <property type="match status" value="1"/>
</dbReference>
<keyword evidence="1 8" id="KW-0808">Transferase</keyword>
<evidence type="ECO:0000256" key="4">
    <source>
        <dbReference type="ARBA" id="ARBA00022840"/>
    </source>
</evidence>
<evidence type="ECO:0000256" key="1">
    <source>
        <dbReference type="ARBA" id="ARBA00022679"/>
    </source>
</evidence>
<keyword evidence="8" id="KW-0614">Plasmid</keyword>
<dbReference type="PANTHER" id="PTHR43289">
    <property type="entry name" value="MITOGEN-ACTIVATED PROTEIN KINASE KINASE KINASE 20-RELATED"/>
    <property type="match status" value="1"/>
</dbReference>
<dbReference type="Gene3D" id="1.10.510.10">
    <property type="entry name" value="Transferase(Phosphotransferase) domain 1"/>
    <property type="match status" value="1"/>
</dbReference>
<keyword evidence="6" id="KW-1133">Transmembrane helix</keyword>
<dbReference type="SUPFAM" id="SSF56112">
    <property type="entry name" value="Protein kinase-like (PK-like)"/>
    <property type="match status" value="1"/>
</dbReference>
<geneLocation type="plasmid" evidence="8 9">
    <name>unnamed1</name>
</geneLocation>